<accession>E5ABY1</accession>
<dbReference type="InParanoid" id="E5ABY1"/>
<evidence type="ECO:0000256" key="1">
    <source>
        <dbReference type="SAM" id="SignalP"/>
    </source>
</evidence>
<organism evidence="3">
    <name type="scientific">Leptosphaeria maculans (strain JN3 / isolate v23.1.3 / race Av1-4-5-6-7-8)</name>
    <name type="common">Blackleg fungus</name>
    <name type="synonym">Phoma lingam</name>
    <dbReference type="NCBI Taxonomy" id="985895"/>
    <lineage>
        <taxon>Eukaryota</taxon>
        <taxon>Fungi</taxon>
        <taxon>Dikarya</taxon>
        <taxon>Ascomycota</taxon>
        <taxon>Pezizomycotina</taxon>
        <taxon>Dothideomycetes</taxon>
        <taxon>Pleosporomycetidae</taxon>
        <taxon>Pleosporales</taxon>
        <taxon>Pleosporineae</taxon>
        <taxon>Leptosphaeriaceae</taxon>
        <taxon>Plenodomus</taxon>
        <taxon>Plenodomus lingam/Leptosphaeria maculans species complex</taxon>
    </lineage>
</organism>
<dbReference type="HOGENOM" id="CLU_3335738_0_0_1"/>
<sequence>MATVRTLFFFLFHLLILHLQLPFSIHPPPPPPFILAFP</sequence>
<name>E5ABY1_LEPMJ</name>
<keyword evidence="1" id="KW-0732">Signal</keyword>
<proteinExistence type="predicted"/>
<reference evidence="3" key="1">
    <citation type="journal article" date="2011" name="Nat. Commun.">
        <title>Effector diversification within compartments of the Leptosphaeria maculans genome affected by Repeat-Induced Point mutations.</title>
        <authorList>
            <person name="Rouxel T."/>
            <person name="Grandaubert J."/>
            <person name="Hane J.K."/>
            <person name="Hoede C."/>
            <person name="van de Wouw A.P."/>
            <person name="Couloux A."/>
            <person name="Dominguez V."/>
            <person name="Anthouard V."/>
            <person name="Bally P."/>
            <person name="Bourras S."/>
            <person name="Cozijnsen A.J."/>
            <person name="Ciuffetti L.M."/>
            <person name="Degrave A."/>
            <person name="Dilmaghani A."/>
            <person name="Duret L."/>
            <person name="Fudal I."/>
            <person name="Goodwin S.B."/>
            <person name="Gout L."/>
            <person name="Glaser N."/>
            <person name="Linglin J."/>
            <person name="Kema G.H.J."/>
            <person name="Lapalu N."/>
            <person name="Lawrence C.B."/>
            <person name="May K."/>
            <person name="Meyer M."/>
            <person name="Ollivier B."/>
            <person name="Poulain J."/>
            <person name="Schoch C.L."/>
            <person name="Simon A."/>
            <person name="Spatafora J.W."/>
            <person name="Stachowiak A."/>
            <person name="Turgeon B.G."/>
            <person name="Tyler B.M."/>
            <person name="Vincent D."/>
            <person name="Weissenbach J."/>
            <person name="Amselem J."/>
            <person name="Quesneville H."/>
            <person name="Oliver R.P."/>
            <person name="Wincker P."/>
            <person name="Balesdent M.-H."/>
            <person name="Howlett B.J."/>
        </authorList>
    </citation>
    <scope>NUCLEOTIDE SEQUENCE [LARGE SCALE GENOMIC DNA]</scope>
    <source>
        <strain evidence="3">JN3 / isolate v23.1.3 / race Av1-4-5-6-7-8</strain>
    </source>
</reference>
<protein>
    <submittedName>
        <fullName evidence="2">Predicted protein</fullName>
    </submittedName>
</protein>
<feature type="chain" id="PRO_5003194949" evidence="1">
    <location>
        <begin position="23"/>
        <end position="38"/>
    </location>
</feature>
<dbReference type="EMBL" id="FP929138">
    <property type="protein sequence ID" value="CBY01172.1"/>
    <property type="molecule type" value="Genomic_DNA"/>
</dbReference>
<feature type="signal peptide" evidence="1">
    <location>
        <begin position="1"/>
        <end position="22"/>
    </location>
</feature>
<evidence type="ECO:0000313" key="2">
    <source>
        <dbReference type="EMBL" id="CBY01172.1"/>
    </source>
</evidence>
<dbReference type="VEuPathDB" id="FungiDB:LEMA_uP023020.1"/>
<dbReference type="AlphaFoldDB" id="E5ABY1"/>
<keyword evidence="3" id="KW-1185">Reference proteome</keyword>
<gene>
    <name evidence="2" type="ORF">LEMA_uP023020.1</name>
</gene>
<dbReference type="Proteomes" id="UP000002668">
    <property type="component" value="Genome"/>
</dbReference>
<evidence type="ECO:0000313" key="3">
    <source>
        <dbReference type="Proteomes" id="UP000002668"/>
    </source>
</evidence>